<dbReference type="InterPro" id="IPR046529">
    <property type="entry name" value="DUF6594"/>
</dbReference>
<dbReference type="PANTHER" id="PTHR34502:SF5">
    <property type="entry name" value="DUF6594 DOMAIN-CONTAINING PROTEIN"/>
    <property type="match status" value="1"/>
</dbReference>
<dbReference type="AlphaFoldDB" id="A0AA38YDL3"/>
<keyword evidence="1" id="KW-0812">Transmembrane</keyword>
<feature type="transmembrane region" description="Helical" evidence="1">
    <location>
        <begin position="200"/>
        <end position="227"/>
    </location>
</feature>
<evidence type="ECO:0000256" key="1">
    <source>
        <dbReference type="SAM" id="Phobius"/>
    </source>
</evidence>
<sequence length="288" mass="32199">MAGYDELSTLLGTNPDLVVLRRFGPLAAQVLLHLQAELLELDDDLEYLKAAESNDPVQQDHAKSWAKANESIARGGRSFRKELIEDVEGKLLRYYRFVGQASNVLKLPEPDRCDIDFLRTWLEGERGGQNFIKKHSDAEARAWDPQHAKDLMAVNRRTDRFAAWVGNTLIPVYHRKLGHRIHQKKDDDILGPRYFYNDGLFVAIGNIACTVLSSIIPSTSIVILYYIQNMLVRLLVIVALSALFSLTMSFAAQGHRYEVFAATTAFAAVQVVFVGGANFVVATPPQPA</sequence>
<reference evidence="3" key="1">
    <citation type="submission" date="2022-10" db="EMBL/GenBank/DDBJ databases">
        <title>Culturing micro-colonial fungi from biological soil crusts in the Mojave desert and describing Neophaeococcomyces mojavensis, and introducing the new genera and species Taxawa tesnikishii.</title>
        <authorList>
            <person name="Kurbessoian T."/>
            <person name="Stajich J.E."/>
        </authorList>
    </citation>
    <scope>NUCLEOTIDE SEQUENCE</scope>
    <source>
        <strain evidence="3">TK_35</strain>
    </source>
</reference>
<evidence type="ECO:0000313" key="4">
    <source>
        <dbReference type="Proteomes" id="UP001172681"/>
    </source>
</evidence>
<name>A0AA38YDL3_9EURO</name>
<accession>A0AA38YDL3</accession>
<keyword evidence="4" id="KW-1185">Reference proteome</keyword>
<protein>
    <recommendedName>
        <fullName evidence="2">DUF6594 domain-containing protein</fullName>
    </recommendedName>
</protein>
<evidence type="ECO:0000313" key="3">
    <source>
        <dbReference type="EMBL" id="KAJ9643687.1"/>
    </source>
</evidence>
<dbReference type="EMBL" id="JAPDRN010000007">
    <property type="protein sequence ID" value="KAJ9643687.1"/>
    <property type="molecule type" value="Genomic_DNA"/>
</dbReference>
<comment type="caution">
    <text evidence="3">The sequence shown here is derived from an EMBL/GenBank/DDBJ whole genome shotgun (WGS) entry which is preliminary data.</text>
</comment>
<evidence type="ECO:0000259" key="2">
    <source>
        <dbReference type="Pfam" id="PF20237"/>
    </source>
</evidence>
<gene>
    <name evidence="3" type="ORF">H2204_001832</name>
</gene>
<keyword evidence="1" id="KW-0472">Membrane</keyword>
<keyword evidence="1" id="KW-1133">Transmembrane helix</keyword>
<feature type="domain" description="DUF6594" evidence="2">
    <location>
        <begin position="4"/>
        <end position="271"/>
    </location>
</feature>
<organism evidence="3 4">
    <name type="scientific">Knufia peltigerae</name>
    <dbReference type="NCBI Taxonomy" id="1002370"/>
    <lineage>
        <taxon>Eukaryota</taxon>
        <taxon>Fungi</taxon>
        <taxon>Dikarya</taxon>
        <taxon>Ascomycota</taxon>
        <taxon>Pezizomycotina</taxon>
        <taxon>Eurotiomycetes</taxon>
        <taxon>Chaetothyriomycetidae</taxon>
        <taxon>Chaetothyriales</taxon>
        <taxon>Trichomeriaceae</taxon>
        <taxon>Knufia</taxon>
    </lineage>
</organism>
<dbReference type="Pfam" id="PF20237">
    <property type="entry name" value="DUF6594"/>
    <property type="match status" value="1"/>
</dbReference>
<feature type="transmembrane region" description="Helical" evidence="1">
    <location>
        <begin position="233"/>
        <end position="252"/>
    </location>
</feature>
<dbReference type="Proteomes" id="UP001172681">
    <property type="component" value="Unassembled WGS sequence"/>
</dbReference>
<feature type="transmembrane region" description="Helical" evidence="1">
    <location>
        <begin position="259"/>
        <end position="281"/>
    </location>
</feature>
<proteinExistence type="predicted"/>
<dbReference type="PANTHER" id="PTHR34502">
    <property type="entry name" value="DUF6594 DOMAIN-CONTAINING PROTEIN-RELATED"/>
    <property type="match status" value="1"/>
</dbReference>